<feature type="non-terminal residue" evidence="7">
    <location>
        <position position="265"/>
    </location>
</feature>
<dbReference type="PANTHER" id="PTHR13234">
    <property type="entry name" value="GAMMA-INTERFERON INDUCIBLE LYSOSOMAL THIOL REDUCTASE GILT"/>
    <property type="match status" value="1"/>
</dbReference>
<dbReference type="EMBL" id="JI625622">
    <property type="protein sequence ID" value="AEB96384.1"/>
    <property type="molecule type" value="mRNA"/>
</dbReference>
<reference evidence="7" key="1">
    <citation type="journal article" date="2011" name="Mol. Biochem. Parasitol.">
        <title>A transcriptomic study on the pepsin-activated infective larvae of Angiostrongylus cantonensis.</title>
        <authorList>
            <person name="Chang S.H."/>
            <person name="Tang P."/>
            <person name="Wang L.C."/>
        </authorList>
    </citation>
    <scope>NUCLEOTIDE SEQUENCE</scope>
    <source>
        <strain evidence="7">Taiwan</strain>
    </source>
</reference>
<feature type="non-terminal residue" evidence="7">
    <location>
        <position position="1"/>
    </location>
</feature>
<dbReference type="InterPro" id="IPR004911">
    <property type="entry name" value="Interferon-induced_GILT"/>
</dbReference>
<organism evidence="7">
    <name type="scientific">Angiostrongylus cantonensis</name>
    <name type="common">Rat lungworm</name>
    <dbReference type="NCBI Taxonomy" id="6313"/>
    <lineage>
        <taxon>Eukaryota</taxon>
        <taxon>Metazoa</taxon>
        <taxon>Ecdysozoa</taxon>
        <taxon>Nematoda</taxon>
        <taxon>Chromadorea</taxon>
        <taxon>Rhabditida</taxon>
        <taxon>Rhabditina</taxon>
        <taxon>Rhabditomorpha</taxon>
        <taxon>Strongyloidea</taxon>
        <taxon>Metastrongylidae</taxon>
        <taxon>Angiostrongylus</taxon>
    </lineage>
</organism>
<keyword evidence="4 6" id="KW-0732">Signal</keyword>
<keyword evidence="5" id="KW-0325">Glycoprotein</keyword>
<dbReference type="PANTHER" id="PTHR13234:SF8">
    <property type="entry name" value="GAMMA-INTERFERON-INDUCIBLE LYSOSOMAL THIOL REDUCTASE"/>
    <property type="match status" value="1"/>
</dbReference>
<dbReference type="AlphaFoldDB" id="F5GTI6"/>
<sequence>RINMLLTLLLLGLSPSSADRCASVPPSLWCGSDELSKECGSEELCTRYRSAAYNKPINITLLVEALCPFCQGWVVEEFYPKVFEIFAEFINVELVPFGNAQIMNGTITCQHGPEECRINRFESCLIHVLKSQDRYVPFIYCIDNQLQSAVPFENASALCFRNLSIGEADQNLIQSCMVSQLGDKLQQEAAEKTADVWPDQHMFVPWIIVNGVSLNSKQAMIDNLPYLLCDWYTGDEEIPFCSSEVAKRRSNGALKKIDSLINRCN</sequence>
<keyword evidence="3" id="KW-0964">Secreted</keyword>
<evidence type="ECO:0000313" key="7">
    <source>
        <dbReference type="EMBL" id="AEB96384.1"/>
    </source>
</evidence>
<feature type="chain" id="PRO_5003324616" description="Saposin A-type domain-containing protein" evidence="6">
    <location>
        <begin position="19"/>
        <end position="265"/>
    </location>
</feature>
<evidence type="ECO:0000256" key="3">
    <source>
        <dbReference type="ARBA" id="ARBA00022525"/>
    </source>
</evidence>
<name>F5GTI6_ANGCA</name>
<dbReference type="GO" id="GO:0005576">
    <property type="term" value="C:extracellular region"/>
    <property type="evidence" value="ECO:0007669"/>
    <property type="project" value="UniProtKB-SubCell"/>
</dbReference>
<evidence type="ECO:0000256" key="1">
    <source>
        <dbReference type="ARBA" id="ARBA00004613"/>
    </source>
</evidence>
<comment type="subcellular location">
    <subcellularLocation>
        <location evidence="1">Secreted</location>
    </subcellularLocation>
</comment>
<accession>F5GTI6</accession>
<comment type="similarity">
    <text evidence="2">Belongs to the GILT family.</text>
</comment>
<evidence type="ECO:0008006" key="8">
    <source>
        <dbReference type="Google" id="ProtNLM"/>
    </source>
</evidence>
<evidence type="ECO:0000256" key="6">
    <source>
        <dbReference type="SAM" id="SignalP"/>
    </source>
</evidence>
<feature type="signal peptide" evidence="6">
    <location>
        <begin position="1"/>
        <end position="18"/>
    </location>
</feature>
<evidence type="ECO:0000256" key="2">
    <source>
        <dbReference type="ARBA" id="ARBA00005679"/>
    </source>
</evidence>
<evidence type="ECO:0000256" key="4">
    <source>
        <dbReference type="ARBA" id="ARBA00022729"/>
    </source>
</evidence>
<proteinExistence type="evidence at transcript level"/>
<dbReference type="GO" id="GO:0016671">
    <property type="term" value="F:oxidoreductase activity, acting on a sulfur group of donors, disulfide as acceptor"/>
    <property type="evidence" value="ECO:0007669"/>
    <property type="project" value="InterPro"/>
</dbReference>
<protein>
    <recommendedName>
        <fullName evidence="8">Saposin A-type domain-containing protein</fullName>
    </recommendedName>
</protein>
<dbReference type="Pfam" id="PF03227">
    <property type="entry name" value="GILT"/>
    <property type="match status" value="1"/>
</dbReference>
<evidence type="ECO:0000256" key="5">
    <source>
        <dbReference type="ARBA" id="ARBA00023180"/>
    </source>
</evidence>